<keyword evidence="2" id="KW-0813">Transport</keyword>
<evidence type="ECO:0000313" key="6">
    <source>
        <dbReference type="EMBL" id="WKW13101.1"/>
    </source>
</evidence>
<gene>
    <name evidence="6" type="ORF">Strain138_002416</name>
    <name evidence="7" type="ORF">Strain318_002415</name>
</gene>
<dbReference type="GO" id="GO:0016887">
    <property type="term" value="F:ATP hydrolysis activity"/>
    <property type="evidence" value="ECO:0007669"/>
    <property type="project" value="InterPro"/>
</dbReference>
<dbReference type="InterPro" id="IPR027417">
    <property type="entry name" value="P-loop_NTPase"/>
</dbReference>
<dbReference type="KEGG" id="pspc:Strain318_002415"/>
<keyword evidence="8" id="KW-1185">Reference proteome</keyword>
<dbReference type="EMBL" id="CP130612">
    <property type="protein sequence ID" value="WKW13101.1"/>
    <property type="molecule type" value="Genomic_DNA"/>
</dbReference>
<evidence type="ECO:0000259" key="5">
    <source>
        <dbReference type="PROSITE" id="PS50893"/>
    </source>
</evidence>
<dbReference type="Proteomes" id="UP001229955">
    <property type="component" value="Chromosome"/>
</dbReference>
<dbReference type="EMBL" id="CP130613">
    <property type="protein sequence ID" value="WKW16007.1"/>
    <property type="molecule type" value="Genomic_DNA"/>
</dbReference>
<dbReference type="SUPFAM" id="SSF52540">
    <property type="entry name" value="P-loop containing nucleoside triphosphate hydrolases"/>
    <property type="match status" value="1"/>
</dbReference>
<dbReference type="SMART" id="SM00382">
    <property type="entry name" value="AAA"/>
    <property type="match status" value="1"/>
</dbReference>
<accession>A0AA49JW66</accession>
<dbReference type="InterPro" id="IPR003593">
    <property type="entry name" value="AAA+_ATPase"/>
</dbReference>
<evidence type="ECO:0000256" key="4">
    <source>
        <dbReference type="ARBA" id="ARBA00022840"/>
    </source>
</evidence>
<keyword evidence="4 7" id="KW-0067">ATP-binding</keyword>
<sequence>MIVLDNVSKTYRTWRGPGVRAVSNVTLEIARGEVVGIAGPNGAGKSTLIAMLLGMLSPDEGRLTIDGVAPRAYVERNGVAYLPELMTWPLTWRTDEALRRMAILAGIPADRRRAEVDRVIDAVGIGEHRRKRLKALSKGNLQRVGLAHALLTDRAMVIFDEPTHGLDPVWTARFRDIVAGIRRADRAVLIASHNLDELERLCDRVAIVDRGAIQRVVEVRGGAGITAPRRWRIRVTQAPDAVAAAFPGAVINGPDIECTADVAGLNAGLAAAITAGALVTAVGPSESSLEEAFRSAVTAR</sequence>
<dbReference type="Gene3D" id="3.40.50.300">
    <property type="entry name" value="P-loop containing nucleotide triphosphate hydrolases"/>
    <property type="match status" value="1"/>
</dbReference>
<keyword evidence="3" id="KW-0547">Nucleotide-binding</keyword>
<name>A0AA49K248_9BACT</name>
<dbReference type="GO" id="GO:0005524">
    <property type="term" value="F:ATP binding"/>
    <property type="evidence" value="ECO:0007669"/>
    <property type="project" value="UniProtKB-KW"/>
</dbReference>
<reference evidence="7" key="1">
    <citation type="submission" date="2023-07" db="EMBL/GenBank/DDBJ databases">
        <authorList>
            <person name="Haufschild T."/>
            <person name="Kallscheuer N."/>
            <person name="Hammer J."/>
            <person name="Kohn T."/>
            <person name="Kabuu M."/>
            <person name="Jogler M."/>
            <person name="Wohfarth N."/>
            <person name="Heuer A."/>
            <person name="Rohde M."/>
            <person name="van Teeseling M.C.F."/>
            <person name="Jogler C."/>
        </authorList>
    </citation>
    <scope>NUCLEOTIDE SEQUENCE</scope>
    <source>
        <strain evidence="6">Strain 138</strain>
        <strain evidence="7">Strain 318</strain>
    </source>
</reference>
<proteinExistence type="inferred from homology"/>
<dbReference type="Pfam" id="PF00005">
    <property type="entry name" value="ABC_tran"/>
    <property type="match status" value="1"/>
</dbReference>
<comment type="similarity">
    <text evidence="1">Belongs to the ABC transporter superfamily.</text>
</comment>
<feature type="domain" description="ABC transporter" evidence="5">
    <location>
        <begin position="2"/>
        <end position="235"/>
    </location>
</feature>
<dbReference type="AlphaFoldDB" id="A0AA49K248"/>
<organism evidence="7 8">
    <name type="scientific">Pseudogemmatithrix spongiicola</name>
    <dbReference type="NCBI Taxonomy" id="3062599"/>
    <lineage>
        <taxon>Bacteria</taxon>
        <taxon>Pseudomonadati</taxon>
        <taxon>Gemmatimonadota</taxon>
        <taxon>Gemmatimonadia</taxon>
        <taxon>Gemmatimonadales</taxon>
        <taxon>Gemmatimonadaceae</taxon>
        <taxon>Pseudogemmatithrix</taxon>
    </lineage>
</organism>
<evidence type="ECO:0000313" key="8">
    <source>
        <dbReference type="Proteomes" id="UP001229955"/>
    </source>
</evidence>
<dbReference type="PANTHER" id="PTHR43335">
    <property type="entry name" value="ABC TRANSPORTER, ATP-BINDING PROTEIN"/>
    <property type="match status" value="1"/>
</dbReference>
<dbReference type="PROSITE" id="PS50893">
    <property type="entry name" value="ABC_TRANSPORTER_2"/>
    <property type="match status" value="1"/>
</dbReference>
<accession>A0AA49K248</accession>
<protein>
    <submittedName>
        <fullName evidence="7">ABC transporter ATP-binding protein</fullName>
    </submittedName>
</protein>
<evidence type="ECO:0000256" key="1">
    <source>
        <dbReference type="ARBA" id="ARBA00005417"/>
    </source>
</evidence>
<dbReference type="RefSeq" id="WP_367885963.1">
    <property type="nucleotide sequence ID" value="NZ_CP130612.1"/>
</dbReference>
<evidence type="ECO:0000256" key="3">
    <source>
        <dbReference type="ARBA" id="ARBA00022741"/>
    </source>
</evidence>
<dbReference type="InterPro" id="IPR003439">
    <property type="entry name" value="ABC_transporter-like_ATP-bd"/>
</dbReference>
<evidence type="ECO:0000313" key="7">
    <source>
        <dbReference type="EMBL" id="WKW16007.1"/>
    </source>
</evidence>
<evidence type="ECO:0000256" key="2">
    <source>
        <dbReference type="ARBA" id="ARBA00022448"/>
    </source>
</evidence>